<dbReference type="RefSeq" id="WP_046438269.1">
    <property type="nucleotide sequence ID" value="NZ_CP011312.1"/>
</dbReference>
<evidence type="ECO:0000256" key="1">
    <source>
        <dbReference type="SAM" id="Phobius"/>
    </source>
</evidence>
<dbReference type="EMBL" id="LR134377">
    <property type="protein sequence ID" value="VEH05548.1"/>
    <property type="molecule type" value="Genomic_DNA"/>
</dbReference>
<evidence type="ECO:0000313" key="3">
    <source>
        <dbReference type="EMBL" id="VEH05548.1"/>
    </source>
</evidence>
<keyword evidence="4" id="KW-1185">Reference proteome</keyword>
<accession>A0A0F6TBX0</accession>
<dbReference type="EMBL" id="CP011312">
    <property type="protein sequence ID" value="AKE40269.1"/>
    <property type="molecule type" value="Genomic_DNA"/>
</dbReference>
<feature type="transmembrane region" description="Helical" evidence="1">
    <location>
        <begin position="50"/>
        <end position="74"/>
    </location>
</feature>
<organism evidence="2 4">
    <name type="scientific">Corynebacterium kutscheri</name>
    <dbReference type="NCBI Taxonomy" id="35755"/>
    <lineage>
        <taxon>Bacteria</taxon>
        <taxon>Bacillati</taxon>
        <taxon>Actinomycetota</taxon>
        <taxon>Actinomycetes</taxon>
        <taxon>Mycobacteriales</taxon>
        <taxon>Corynebacteriaceae</taxon>
        <taxon>Corynebacterium</taxon>
    </lineage>
</organism>
<reference evidence="3 5" key="2">
    <citation type="submission" date="2018-12" db="EMBL/GenBank/DDBJ databases">
        <authorList>
            <consortium name="Pathogen Informatics"/>
        </authorList>
    </citation>
    <scope>NUCLEOTIDE SEQUENCE [LARGE SCALE GENOMIC DNA]</scope>
    <source>
        <strain evidence="3 5">NCTC949</strain>
    </source>
</reference>
<keyword evidence="1" id="KW-0472">Membrane</keyword>
<sequence length="92" mass="10130">MNINTVRGAIILARKAYEVYSRRRDKKIRENLASMPVLELPIDEPREKKIPAIGSTIGLIAALGAGSAAAYYFLTREEPAGKTPPRVEDYVG</sequence>
<keyword evidence="1" id="KW-0812">Transmembrane</keyword>
<dbReference type="HOGENOM" id="CLU_2408263_0_0_11"/>
<dbReference type="STRING" id="35755.UL82_00125"/>
<reference evidence="2 4" key="1">
    <citation type="journal article" date="2015" name="Genome Announc.">
        <title>Complete Genome Sequence of Corynebacterium kutscheri DSM 20755, a Corynebacterial Type Strain with Remarkably Low G+C Content of Chromosomal DNA.</title>
        <authorList>
            <person name="Ruckert C."/>
            <person name="Albersmeier A."/>
            <person name="Winkler A."/>
            <person name="Tauch A."/>
        </authorList>
    </citation>
    <scope>NUCLEOTIDE SEQUENCE [LARGE SCALE GENOMIC DNA]</scope>
    <source>
        <strain evidence="2 4">DSM 20755</strain>
    </source>
</reference>
<protein>
    <submittedName>
        <fullName evidence="2">Uncharacterized protein</fullName>
    </submittedName>
</protein>
<evidence type="ECO:0000313" key="5">
    <source>
        <dbReference type="Proteomes" id="UP000271380"/>
    </source>
</evidence>
<name>A0A0F6TBX0_9CORY</name>
<dbReference type="Proteomes" id="UP000271380">
    <property type="component" value="Chromosome"/>
</dbReference>
<dbReference type="Proteomes" id="UP000033457">
    <property type="component" value="Chromosome"/>
</dbReference>
<keyword evidence="1" id="KW-1133">Transmembrane helix</keyword>
<evidence type="ECO:0000313" key="4">
    <source>
        <dbReference type="Proteomes" id="UP000033457"/>
    </source>
</evidence>
<dbReference type="AlphaFoldDB" id="A0A0F6TBX0"/>
<dbReference type="KEGG" id="cku:UL82_00125"/>
<proteinExistence type="predicted"/>
<evidence type="ECO:0000313" key="2">
    <source>
        <dbReference type="EMBL" id="AKE40269.1"/>
    </source>
</evidence>
<gene>
    <name evidence="3" type="ORF">NCTC949_00667</name>
    <name evidence="2" type="ORF">UL82_00125</name>
</gene>